<organism evidence="1 2">
    <name type="scientific">Mucuna pruriens</name>
    <name type="common">Velvet bean</name>
    <name type="synonym">Dolichos pruriens</name>
    <dbReference type="NCBI Taxonomy" id="157652"/>
    <lineage>
        <taxon>Eukaryota</taxon>
        <taxon>Viridiplantae</taxon>
        <taxon>Streptophyta</taxon>
        <taxon>Embryophyta</taxon>
        <taxon>Tracheophyta</taxon>
        <taxon>Spermatophyta</taxon>
        <taxon>Magnoliopsida</taxon>
        <taxon>eudicotyledons</taxon>
        <taxon>Gunneridae</taxon>
        <taxon>Pentapetalae</taxon>
        <taxon>rosids</taxon>
        <taxon>fabids</taxon>
        <taxon>Fabales</taxon>
        <taxon>Fabaceae</taxon>
        <taxon>Papilionoideae</taxon>
        <taxon>50 kb inversion clade</taxon>
        <taxon>NPAAA clade</taxon>
        <taxon>indigoferoid/millettioid clade</taxon>
        <taxon>Phaseoleae</taxon>
        <taxon>Mucuna</taxon>
    </lineage>
</organism>
<dbReference type="OrthoDB" id="1744168at2759"/>
<reference evidence="1" key="1">
    <citation type="submission" date="2018-05" db="EMBL/GenBank/DDBJ databases">
        <title>Draft genome of Mucuna pruriens seed.</title>
        <authorList>
            <person name="Nnadi N.E."/>
            <person name="Vos R."/>
            <person name="Hasami M.H."/>
            <person name="Devisetty U.K."/>
            <person name="Aguiy J.C."/>
        </authorList>
    </citation>
    <scope>NUCLEOTIDE SEQUENCE [LARGE SCALE GENOMIC DNA]</scope>
    <source>
        <strain evidence="1">JCA_2017</strain>
    </source>
</reference>
<dbReference type="EMBL" id="QJKJ01010256">
    <property type="protein sequence ID" value="RDX74190.1"/>
    <property type="molecule type" value="Genomic_DNA"/>
</dbReference>
<dbReference type="PANTHER" id="PTHR33067:SF15">
    <property type="entry name" value="RNA-DIRECTED DNA POLYMERASE"/>
    <property type="match status" value="1"/>
</dbReference>
<comment type="caution">
    <text evidence="1">The sequence shown here is derived from an EMBL/GenBank/DDBJ whole genome shotgun (WGS) entry which is preliminary data.</text>
</comment>
<sequence length="203" mass="23041">MQPSLLPSRKIKEAPTTRLDELCLEGYENSQIYKQKLIAGKLRTRWDIPLVITNVFPYGVVELKDENKNNTFQPLGVLEDVLVQVNKLIFPTDFYVLDMEDETPWKGSILILGQPCLKTFRTKIDVHAMTLSMEFGDNLVQFNIFEAMKHPTEDPTLFRIDVIDELDVDLLGAEDPTYIHTDSPGTKLGILISLSLVVSTCIK</sequence>
<keyword evidence="2" id="KW-1185">Reference proteome</keyword>
<name>A0A371F7C3_MUCPR</name>
<feature type="non-terminal residue" evidence="1">
    <location>
        <position position="1"/>
    </location>
</feature>
<dbReference type="InterPro" id="IPR021109">
    <property type="entry name" value="Peptidase_aspartic_dom_sf"/>
</dbReference>
<evidence type="ECO:0000313" key="1">
    <source>
        <dbReference type="EMBL" id="RDX74190.1"/>
    </source>
</evidence>
<dbReference type="AlphaFoldDB" id="A0A371F7C3"/>
<gene>
    <name evidence="1" type="ORF">CR513_46092</name>
</gene>
<dbReference type="Proteomes" id="UP000257109">
    <property type="component" value="Unassembled WGS sequence"/>
</dbReference>
<evidence type="ECO:0000313" key="2">
    <source>
        <dbReference type="Proteomes" id="UP000257109"/>
    </source>
</evidence>
<dbReference type="PANTHER" id="PTHR33067">
    <property type="entry name" value="RNA-DIRECTED DNA POLYMERASE-RELATED"/>
    <property type="match status" value="1"/>
</dbReference>
<dbReference type="Gene3D" id="2.40.70.10">
    <property type="entry name" value="Acid Proteases"/>
    <property type="match status" value="1"/>
</dbReference>
<proteinExistence type="predicted"/>
<protein>
    <submittedName>
        <fullName evidence="1">Uncharacterized protein</fullName>
    </submittedName>
</protein>
<accession>A0A371F7C3</accession>